<comment type="caution">
    <text evidence="1">The sequence shown here is derived from an EMBL/GenBank/DDBJ whole genome shotgun (WGS) entry which is preliminary data.</text>
</comment>
<gene>
    <name evidence="1" type="ORF">HY544_00075</name>
</gene>
<protein>
    <submittedName>
        <fullName evidence="1">Carboxypeptidase regulatory-like domain-containing protein</fullName>
    </submittedName>
</protein>
<evidence type="ECO:0000313" key="2">
    <source>
        <dbReference type="Proteomes" id="UP000732298"/>
    </source>
</evidence>
<accession>A0A8T3YI02</accession>
<dbReference type="EMBL" id="JACQPB010000001">
    <property type="protein sequence ID" value="MBI4209893.1"/>
    <property type="molecule type" value="Genomic_DNA"/>
</dbReference>
<name>A0A8T3YI02_9ARCH</name>
<dbReference type="PROSITE" id="PS51257">
    <property type="entry name" value="PROKAR_LIPOPROTEIN"/>
    <property type="match status" value="1"/>
</dbReference>
<sequence>MNRSTILAVAGIMLVLSFLSGCRSDSPLATTSNSVKIAVVDESGAPAGGANITILRVGTIVSYTQADARGNAVVQLSSTGTYTFGAISGKEPDSKSGFVTAEVSAGENSVRIVLAKKAYPPYVFRFRVVDEAGNLFNVVENQLEYQYLLGAYTYPLERITENPFDSYKDVNVSYFRFTAPGYEDELIYAQPDIGAYFDGGLSRFEPKQKVFEHTVRMERRKVPATPTPSPNVTPNP</sequence>
<dbReference type="GO" id="GO:0004180">
    <property type="term" value="F:carboxypeptidase activity"/>
    <property type="evidence" value="ECO:0007669"/>
    <property type="project" value="UniProtKB-KW"/>
</dbReference>
<proteinExistence type="predicted"/>
<dbReference type="Proteomes" id="UP000732298">
    <property type="component" value="Unassembled WGS sequence"/>
</dbReference>
<dbReference type="AlphaFoldDB" id="A0A8T3YI02"/>
<keyword evidence="1" id="KW-0121">Carboxypeptidase</keyword>
<reference evidence="1" key="1">
    <citation type="submission" date="2020-07" db="EMBL/GenBank/DDBJ databases">
        <title>Huge and variable diversity of episymbiotic CPR bacteria and DPANN archaea in groundwater ecosystems.</title>
        <authorList>
            <person name="He C.Y."/>
            <person name="Keren R."/>
            <person name="Whittaker M."/>
            <person name="Farag I.F."/>
            <person name="Doudna J."/>
            <person name="Cate J.H.D."/>
            <person name="Banfield J.F."/>
        </authorList>
    </citation>
    <scope>NUCLEOTIDE SEQUENCE</scope>
    <source>
        <strain evidence="1">NC_groundwater_1296_Ag_S-0.2um_52_80</strain>
    </source>
</reference>
<keyword evidence="1" id="KW-0378">Hydrolase</keyword>
<evidence type="ECO:0000313" key="1">
    <source>
        <dbReference type="EMBL" id="MBI4209893.1"/>
    </source>
</evidence>
<keyword evidence="1" id="KW-0645">Protease</keyword>
<organism evidence="1 2">
    <name type="scientific">Candidatus Iainarchaeum sp</name>
    <dbReference type="NCBI Taxonomy" id="3101447"/>
    <lineage>
        <taxon>Archaea</taxon>
        <taxon>Candidatus Iainarchaeota</taxon>
        <taxon>Candidatus Iainarchaeia</taxon>
        <taxon>Candidatus Iainarchaeales</taxon>
        <taxon>Candidatus Iainarchaeaceae</taxon>
        <taxon>Candidatus Iainarchaeum</taxon>
    </lineage>
</organism>